<keyword evidence="1" id="KW-0812">Transmembrane</keyword>
<evidence type="ECO:0000313" key="3">
    <source>
        <dbReference type="EMBL" id="QDM46743.1"/>
    </source>
</evidence>
<protein>
    <submittedName>
        <fullName evidence="2">DUF5412 domain-containing protein</fullName>
    </submittedName>
</protein>
<gene>
    <name evidence="3" type="ORF">FLT43_27275</name>
    <name evidence="2" type="ORF">M5W83_28605</name>
</gene>
<evidence type="ECO:0000313" key="2">
    <source>
        <dbReference type="EMBL" id="MCY9611111.1"/>
    </source>
</evidence>
<dbReference type="EMBL" id="JAMDMM010000073">
    <property type="protein sequence ID" value="MCY9611111.1"/>
    <property type="molecule type" value="Genomic_DNA"/>
</dbReference>
<dbReference type="AlphaFoldDB" id="A0AAP9DZF1"/>
<feature type="transmembrane region" description="Helical" evidence="1">
    <location>
        <begin position="52"/>
        <end position="70"/>
    </location>
</feature>
<dbReference type="EMBL" id="CP041405">
    <property type="protein sequence ID" value="QDM46743.1"/>
    <property type="molecule type" value="Genomic_DNA"/>
</dbReference>
<evidence type="ECO:0000313" key="4">
    <source>
        <dbReference type="Proteomes" id="UP000315377"/>
    </source>
</evidence>
<keyword evidence="1" id="KW-0472">Membrane</keyword>
<dbReference type="Pfam" id="PF17428">
    <property type="entry name" value="DUF5412"/>
    <property type="match status" value="1"/>
</dbReference>
<feature type="transmembrane region" description="Helical" evidence="1">
    <location>
        <begin position="7"/>
        <end position="32"/>
    </location>
</feature>
<dbReference type="GeneID" id="76999665"/>
<evidence type="ECO:0000313" key="5">
    <source>
        <dbReference type="Proteomes" id="UP001209276"/>
    </source>
</evidence>
<reference evidence="3 4" key="1">
    <citation type="submission" date="2019-07" db="EMBL/GenBank/DDBJ databases">
        <title>Paenibacillus thiaminolyticus NRRL B-4156.</title>
        <authorList>
            <person name="Hehnly C."/>
            <person name="Zhang L."/>
        </authorList>
    </citation>
    <scope>NUCLEOTIDE SEQUENCE [LARGE SCALE GENOMIC DNA]</scope>
    <source>
        <strain evidence="3 4">NRRL B-4156</strain>
    </source>
</reference>
<dbReference type="RefSeq" id="WP_087441468.1">
    <property type="nucleotide sequence ID" value="NZ_CABMNB010000019.1"/>
</dbReference>
<keyword evidence="5" id="KW-1185">Reference proteome</keyword>
<dbReference type="InterPro" id="IPR035406">
    <property type="entry name" value="DUF5412"/>
</dbReference>
<name>A0AAP9DZF1_PANTH</name>
<dbReference type="Proteomes" id="UP001209276">
    <property type="component" value="Unassembled WGS sequence"/>
</dbReference>
<sequence>MKKRRWGLWISLFVVCFIAIYIYLSSFTLLILPQGDFIVTSTSPDNTYTLNAYLIDTGGALGAFAIRGELLNNLKGTRKNIYWDYRVEKANMRWLDDTHLVINGKTLNVEKETYDFRKYRKQPPK</sequence>
<dbReference type="Proteomes" id="UP000315377">
    <property type="component" value="Chromosome"/>
</dbReference>
<proteinExistence type="predicted"/>
<organism evidence="3 4">
    <name type="scientific">Paenibacillus thiaminolyticus</name>
    <name type="common">Bacillus thiaminolyticus</name>
    <dbReference type="NCBI Taxonomy" id="49283"/>
    <lineage>
        <taxon>Bacteria</taxon>
        <taxon>Bacillati</taxon>
        <taxon>Bacillota</taxon>
        <taxon>Bacilli</taxon>
        <taxon>Bacillales</taxon>
        <taxon>Paenibacillaceae</taxon>
        <taxon>Paenibacillus</taxon>
    </lineage>
</organism>
<reference evidence="2 5" key="2">
    <citation type="submission" date="2022-05" db="EMBL/GenBank/DDBJ databases">
        <title>Genome Sequencing of Bee-Associated Microbes.</title>
        <authorList>
            <person name="Dunlap C."/>
        </authorList>
    </citation>
    <scope>NUCLEOTIDE SEQUENCE [LARGE SCALE GENOMIC DNA]</scope>
    <source>
        <strain evidence="2 5">NRRL B-14613</strain>
    </source>
</reference>
<evidence type="ECO:0000256" key="1">
    <source>
        <dbReference type="SAM" id="Phobius"/>
    </source>
</evidence>
<keyword evidence="1" id="KW-1133">Transmembrane helix</keyword>
<accession>A0AAP9DZF1</accession>